<evidence type="ECO:0000256" key="2">
    <source>
        <dbReference type="ARBA" id="ARBA00012438"/>
    </source>
</evidence>
<protein>
    <recommendedName>
        <fullName evidence="2">histidine kinase</fullName>
        <ecNumber evidence="2">2.7.13.3</ecNumber>
    </recommendedName>
</protein>
<name>A0A2N0VG39_9BACT</name>
<comment type="catalytic activity">
    <reaction evidence="1">
        <text>ATP + protein L-histidine = ADP + protein N-phospho-L-histidine.</text>
        <dbReference type="EC" id="2.7.13.3"/>
    </reaction>
</comment>
<dbReference type="Gene3D" id="3.30.565.10">
    <property type="entry name" value="Histidine kinase-like ATPase, C-terminal domain"/>
    <property type="match status" value="1"/>
</dbReference>
<evidence type="ECO:0000259" key="11">
    <source>
        <dbReference type="PROSITE" id="PS50109"/>
    </source>
</evidence>
<evidence type="ECO:0000256" key="6">
    <source>
        <dbReference type="ARBA" id="ARBA00023012"/>
    </source>
</evidence>
<dbReference type="Pfam" id="PF13424">
    <property type="entry name" value="TPR_12"/>
    <property type="match status" value="1"/>
</dbReference>
<dbReference type="Gene3D" id="1.25.40.10">
    <property type="entry name" value="Tetratricopeptide repeat domain"/>
    <property type="match status" value="2"/>
</dbReference>
<keyword evidence="6" id="KW-0902">Two-component regulatory system</keyword>
<evidence type="ECO:0000256" key="8">
    <source>
        <dbReference type="SAM" id="Coils"/>
    </source>
</evidence>
<dbReference type="InterPro" id="IPR036097">
    <property type="entry name" value="HisK_dim/P_sf"/>
</dbReference>
<dbReference type="InterPro" id="IPR004358">
    <property type="entry name" value="Sig_transdc_His_kin-like_C"/>
</dbReference>
<gene>
    <name evidence="12" type="ORF">CWD77_11050</name>
</gene>
<dbReference type="InterPro" id="IPR036890">
    <property type="entry name" value="HATPase_C_sf"/>
</dbReference>
<dbReference type="InterPro" id="IPR019734">
    <property type="entry name" value="TPR_rpt"/>
</dbReference>
<dbReference type="GO" id="GO:0000155">
    <property type="term" value="F:phosphorelay sensor kinase activity"/>
    <property type="evidence" value="ECO:0007669"/>
    <property type="project" value="InterPro"/>
</dbReference>
<dbReference type="SUPFAM" id="SSF47384">
    <property type="entry name" value="Homodimeric domain of signal transducing histidine kinase"/>
    <property type="match status" value="1"/>
</dbReference>
<evidence type="ECO:0000256" key="5">
    <source>
        <dbReference type="ARBA" id="ARBA00022777"/>
    </source>
</evidence>
<keyword evidence="10" id="KW-0472">Membrane</keyword>
<evidence type="ECO:0000313" key="12">
    <source>
        <dbReference type="EMBL" id="PKD43155.1"/>
    </source>
</evidence>
<dbReference type="OrthoDB" id="1269247at2"/>
<keyword evidence="10" id="KW-0812">Transmembrane</keyword>
<dbReference type="PROSITE" id="PS50005">
    <property type="entry name" value="TPR"/>
    <property type="match status" value="1"/>
</dbReference>
<evidence type="ECO:0000256" key="7">
    <source>
        <dbReference type="PROSITE-ProRule" id="PRU00339"/>
    </source>
</evidence>
<keyword evidence="5" id="KW-0418">Kinase</keyword>
<evidence type="ECO:0000256" key="4">
    <source>
        <dbReference type="ARBA" id="ARBA00022679"/>
    </source>
</evidence>
<keyword evidence="10" id="KW-1133">Transmembrane helix</keyword>
<dbReference type="Pfam" id="PF02518">
    <property type="entry name" value="HATPase_c"/>
    <property type="match status" value="1"/>
</dbReference>
<keyword evidence="8" id="KW-0175">Coiled coil</keyword>
<keyword evidence="13" id="KW-1185">Reference proteome</keyword>
<evidence type="ECO:0000256" key="9">
    <source>
        <dbReference type="SAM" id="MobiDB-lite"/>
    </source>
</evidence>
<dbReference type="SMART" id="SM00028">
    <property type="entry name" value="TPR"/>
    <property type="match status" value="7"/>
</dbReference>
<accession>A0A2N0VG39</accession>
<dbReference type="CDD" id="cd00075">
    <property type="entry name" value="HATPase"/>
    <property type="match status" value="1"/>
</dbReference>
<dbReference type="SUPFAM" id="SSF55874">
    <property type="entry name" value="ATPase domain of HSP90 chaperone/DNA topoisomerase II/histidine kinase"/>
    <property type="match status" value="1"/>
</dbReference>
<keyword evidence="3" id="KW-0597">Phosphoprotein</keyword>
<feature type="domain" description="Histidine kinase" evidence="11">
    <location>
        <begin position="506"/>
        <end position="721"/>
    </location>
</feature>
<evidence type="ECO:0000256" key="10">
    <source>
        <dbReference type="SAM" id="Phobius"/>
    </source>
</evidence>
<organism evidence="12 13">
    <name type="scientific">Rhodohalobacter barkolensis</name>
    <dbReference type="NCBI Taxonomy" id="2053187"/>
    <lineage>
        <taxon>Bacteria</taxon>
        <taxon>Pseudomonadati</taxon>
        <taxon>Balneolota</taxon>
        <taxon>Balneolia</taxon>
        <taxon>Balneolales</taxon>
        <taxon>Balneolaceae</taxon>
        <taxon>Rhodohalobacter</taxon>
    </lineage>
</organism>
<evidence type="ECO:0000256" key="3">
    <source>
        <dbReference type="ARBA" id="ARBA00022553"/>
    </source>
</evidence>
<dbReference type="InterPro" id="IPR011990">
    <property type="entry name" value="TPR-like_helical_dom_sf"/>
</dbReference>
<dbReference type="PANTHER" id="PTHR43711:SF31">
    <property type="entry name" value="HISTIDINE KINASE"/>
    <property type="match status" value="1"/>
</dbReference>
<feature type="repeat" description="TPR" evidence="7">
    <location>
        <begin position="242"/>
        <end position="275"/>
    </location>
</feature>
<sequence length="746" mass="84755">MRVLLNLNIFLLLLFQGVVYAQQADLDSLRANVNPAITTPETVYSLSELGERLTRQGEFAEAKEWLLLGFEVSDRLDSEKDEPQFDILLNLGSLYLSQEAPDSAIIMFDQADLLDVAPENRNRLYNLKATAHQMAGDLELSSQIFEDAISLADSLGREDQVAGLRMNLGSVYRSMGEDIEAMRNYYDALVFAEQQEDSTFIAITTNNIGHLFVDMADYDQASFYLDTSEDVSRAIGHTVNLKRVMVNKGNLYTAIEEYDLAEDYYREALNLTDEANDRLGAVRIYYNLARMESKRGNFARSEEIFLFTLEETRRLGSIEGQYNSTISLGDLEAEQGNYGAAARWFARAQSLAEERGYRGLQKESYNRLYDVYKEAGNASMALQWLERLNELEDSLSTDEKLELQAEYETLFNIRTREQRAEIIEARQQEVQARVNLQRWLIIFAFSLGGFLLAVAYVLNKSNRKVKEVNSELEDSNLKIREVNKTVKEQNDELEQVNQIKNKLFAIIAHDLRGPLSSLQSLIYLIREHDLSKDEMDNILDSLDRNIQDNSNMMDNLLAWAKAQMNGIQLNKRTFDLFEASKAVIEQIRFQASYKGVDLQMEISKGVLVSADYDVVKLILRNLVANAIKFSQADDTVTVKAEFKSSFVEVQVIDEGMGIKPEDQPKLFGNTHFTTRGTKNEKGSGLGLNLSKEFIEGHGGQLWFESEYEAGTTFYFTLPKAKKSELENQNGKSSDEIKPETVKQESS</sequence>
<dbReference type="InterPro" id="IPR005467">
    <property type="entry name" value="His_kinase_dom"/>
</dbReference>
<dbReference type="SUPFAM" id="SSF48452">
    <property type="entry name" value="TPR-like"/>
    <property type="match status" value="3"/>
</dbReference>
<dbReference type="AlphaFoldDB" id="A0A2N0VG39"/>
<dbReference type="SMART" id="SM00387">
    <property type="entry name" value="HATPase_c"/>
    <property type="match status" value="1"/>
</dbReference>
<dbReference type="PROSITE" id="PS50109">
    <property type="entry name" value="HIS_KIN"/>
    <property type="match status" value="1"/>
</dbReference>
<reference evidence="12 13" key="1">
    <citation type="submission" date="2017-11" db="EMBL/GenBank/DDBJ databases">
        <title>Rhodohalobacter 15182 sp. nov., isolated from a salt lake.</title>
        <authorList>
            <person name="Han S."/>
        </authorList>
    </citation>
    <scope>NUCLEOTIDE SEQUENCE [LARGE SCALE GENOMIC DNA]</scope>
    <source>
        <strain evidence="12 13">15182</strain>
    </source>
</reference>
<dbReference type="InterPro" id="IPR003661">
    <property type="entry name" value="HisK_dim/P_dom"/>
</dbReference>
<dbReference type="SMART" id="SM00388">
    <property type="entry name" value="HisKA"/>
    <property type="match status" value="1"/>
</dbReference>
<evidence type="ECO:0000313" key="13">
    <source>
        <dbReference type="Proteomes" id="UP000233398"/>
    </source>
</evidence>
<dbReference type="CDD" id="cd00082">
    <property type="entry name" value="HisKA"/>
    <property type="match status" value="1"/>
</dbReference>
<dbReference type="Proteomes" id="UP000233398">
    <property type="component" value="Unassembled WGS sequence"/>
</dbReference>
<comment type="caution">
    <text evidence="12">The sequence shown here is derived from an EMBL/GenBank/DDBJ whole genome shotgun (WGS) entry which is preliminary data.</text>
</comment>
<dbReference type="InterPro" id="IPR003594">
    <property type="entry name" value="HATPase_dom"/>
</dbReference>
<dbReference type="PRINTS" id="PR00344">
    <property type="entry name" value="BCTRLSENSOR"/>
</dbReference>
<proteinExistence type="predicted"/>
<dbReference type="Gene3D" id="1.10.287.130">
    <property type="match status" value="1"/>
</dbReference>
<evidence type="ECO:0000256" key="1">
    <source>
        <dbReference type="ARBA" id="ARBA00000085"/>
    </source>
</evidence>
<dbReference type="FunFam" id="3.30.565.10:FF:000006">
    <property type="entry name" value="Sensor histidine kinase WalK"/>
    <property type="match status" value="1"/>
</dbReference>
<dbReference type="PANTHER" id="PTHR43711">
    <property type="entry name" value="TWO-COMPONENT HISTIDINE KINASE"/>
    <property type="match status" value="1"/>
</dbReference>
<dbReference type="EMBL" id="PISP01000003">
    <property type="protein sequence ID" value="PKD43155.1"/>
    <property type="molecule type" value="Genomic_DNA"/>
</dbReference>
<dbReference type="RefSeq" id="WP_101073629.1">
    <property type="nucleotide sequence ID" value="NZ_PISP01000003.1"/>
</dbReference>
<feature type="coiled-coil region" evidence="8">
    <location>
        <begin position="458"/>
        <end position="499"/>
    </location>
</feature>
<feature type="region of interest" description="Disordered" evidence="9">
    <location>
        <begin position="723"/>
        <end position="746"/>
    </location>
</feature>
<dbReference type="Pfam" id="PF00512">
    <property type="entry name" value="HisKA"/>
    <property type="match status" value="1"/>
</dbReference>
<dbReference type="InterPro" id="IPR050736">
    <property type="entry name" value="Sensor_HK_Regulatory"/>
</dbReference>
<feature type="compositionally biased region" description="Basic and acidic residues" evidence="9">
    <location>
        <begin position="732"/>
        <end position="746"/>
    </location>
</feature>
<feature type="transmembrane region" description="Helical" evidence="10">
    <location>
        <begin position="439"/>
        <end position="458"/>
    </location>
</feature>
<keyword evidence="7" id="KW-0802">TPR repeat</keyword>
<dbReference type="EC" id="2.7.13.3" evidence="2"/>
<keyword evidence="4" id="KW-0808">Transferase</keyword>